<dbReference type="Pfam" id="PF01753">
    <property type="entry name" value="zf-MYND"/>
    <property type="match status" value="1"/>
</dbReference>
<dbReference type="SUPFAM" id="SSF144232">
    <property type="entry name" value="HIT/MYND zinc finger-like"/>
    <property type="match status" value="1"/>
</dbReference>
<name>A0A6A6D1P5_ZASCE</name>
<evidence type="ECO:0000313" key="7">
    <source>
        <dbReference type="Proteomes" id="UP000799537"/>
    </source>
</evidence>
<evidence type="ECO:0000256" key="2">
    <source>
        <dbReference type="ARBA" id="ARBA00022771"/>
    </source>
</evidence>
<dbReference type="GO" id="GO:0008270">
    <property type="term" value="F:zinc ion binding"/>
    <property type="evidence" value="ECO:0007669"/>
    <property type="project" value="UniProtKB-KW"/>
</dbReference>
<dbReference type="GeneID" id="54568599"/>
<dbReference type="InterPro" id="IPR002893">
    <property type="entry name" value="Znf_MYND"/>
</dbReference>
<dbReference type="PROSITE" id="PS50865">
    <property type="entry name" value="ZF_MYND_2"/>
    <property type="match status" value="1"/>
</dbReference>
<keyword evidence="7" id="KW-1185">Reference proteome</keyword>
<protein>
    <recommendedName>
        <fullName evidence="5">MYND-type domain-containing protein</fullName>
    </recommendedName>
</protein>
<keyword evidence="1" id="KW-0479">Metal-binding</keyword>
<gene>
    <name evidence="6" type="ORF">M409DRAFT_62833</name>
</gene>
<reference evidence="6" key="1">
    <citation type="journal article" date="2020" name="Stud. Mycol.">
        <title>101 Dothideomycetes genomes: a test case for predicting lifestyles and emergence of pathogens.</title>
        <authorList>
            <person name="Haridas S."/>
            <person name="Albert R."/>
            <person name="Binder M."/>
            <person name="Bloem J."/>
            <person name="Labutti K."/>
            <person name="Salamov A."/>
            <person name="Andreopoulos B."/>
            <person name="Baker S."/>
            <person name="Barry K."/>
            <person name="Bills G."/>
            <person name="Bluhm B."/>
            <person name="Cannon C."/>
            <person name="Castanera R."/>
            <person name="Culley D."/>
            <person name="Daum C."/>
            <person name="Ezra D."/>
            <person name="Gonzalez J."/>
            <person name="Henrissat B."/>
            <person name="Kuo A."/>
            <person name="Liang C."/>
            <person name="Lipzen A."/>
            <person name="Lutzoni F."/>
            <person name="Magnuson J."/>
            <person name="Mondo S."/>
            <person name="Nolan M."/>
            <person name="Ohm R."/>
            <person name="Pangilinan J."/>
            <person name="Park H.-J."/>
            <person name="Ramirez L."/>
            <person name="Alfaro M."/>
            <person name="Sun H."/>
            <person name="Tritt A."/>
            <person name="Yoshinaga Y."/>
            <person name="Zwiers L.-H."/>
            <person name="Turgeon B."/>
            <person name="Goodwin S."/>
            <person name="Spatafora J."/>
            <person name="Crous P."/>
            <person name="Grigoriev I."/>
        </authorList>
    </citation>
    <scope>NUCLEOTIDE SEQUENCE</scope>
    <source>
        <strain evidence="6">ATCC 36951</strain>
    </source>
</reference>
<evidence type="ECO:0000256" key="3">
    <source>
        <dbReference type="ARBA" id="ARBA00022833"/>
    </source>
</evidence>
<accession>A0A6A6D1P5</accession>
<dbReference type="RefSeq" id="XP_033674170.1">
    <property type="nucleotide sequence ID" value="XM_033815327.1"/>
</dbReference>
<dbReference type="AlphaFoldDB" id="A0A6A6D1P5"/>
<evidence type="ECO:0000313" key="6">
    <source>
        <dbReference type="EMBL" id="KAF2173281.1"/>
    </source>
</evidence>
<keyword evidence="3" id="KW-0862">Zinc</keyword>
<organism evidence="6 7">
    <name type="scientific">Zasmidium cellare ATCC 36951</name>
    <dbReference type="NCBI Taxonomy" id="1080233"/>
    <lineage>
        <taxon>Eukaryota</taxon>
        <taxon>Fungi</taxon>
        <taxon>Dikarya</taxon>
        <taxon>Ascomycota</taxon>
        <taxon>Pezizomycotina</taxon>
        <taxon>Dothideomycetes</taxon>
        <taxon>Dothideomycetidae</taxon>
        <taxon>Mycosphaerellales</taxon>
        <taxon>Mycosphaerellaceae</taxon>
        <taxon>Zasmidium</taxon>
    </lineage>
</organism>
<feature type="domain" description="MYND-type" evidence="5">
    <location>
        <begin position="202"/>
        <end position="241"/>
    </location>
</feature>
<evidence type="ECO:0000256" key="1">
    <source>
        <dbReference type="ARBA" id="ARBA00022723"/>
    </source>
</evidence>
<keyword evidence="2 4" id="KW-0863">Zinc-finger</keyword>
<dbReference type="PROSITE" id="PS01360">
    <property type="entry name" value="ZF_MYND_1"/>
    <property type="match status" value="1"/>
</dbReference>
<dbReference type="Gene3D" id="6.10.140.2220">
    <property type="match status" value="1"/>
</dbReference>
<dbReference type="EMBL" id="ML993580">
    <property type="protein sequence ID" value="KAF2173281.1"/>
    <property type="molecule type" value="Genomic_DNA"/>
</dbReference>
<proteinExistence type="predicted"/>
<evidence type="ECO:0000256" key="4">
    <source>
        <dbReference type="PROSITE-ProRule" id="PRU00134"/>
    </source>
</evidence>
<evidence type="ECO:0000259" key="5">
    <source>
        <dbReference type="PROSITE" id="PS50865"/>
    </source>
</evidence>
<sequence length="281" mass="31598">MGIELQTLAHLKVPVTVEKHLNLDGRPVRIAVPETVLKDEESTNLTAAIGVATVLYQWCPDALYAFLDLDSWFSFTWIRTIQAGERDETKCEIGRIKNVITMGVLDKEEHWKVMVSYTISEEGSWIPNTDESMLDDQDIKDPSEIDKLGRSFVKDLILQQAWSTGKKIRHDFFIEYAPMDAFSDGIAMNPHWLYQAIDLTKCTTCGKGEEASLSRCSKCGTAAYCSGVCQRADWAVHKAVCNMNMEDRGKALHLSKDGGLVRWSRLQAQNESIDDEVSEGE</sequence>
<dbReference type="Proteomes" id="UP000799537">
    <property type="component" value="Unassembled WGS sequence"/>
</dbReference>
<dbReference type="OrthoDB" id="432970at2759"/>